<sequence>MHPVGPNEDDAESGTKQGRSHFARRQKDTPPKRKQSLDSVAPRKRRLSVEFDGAFTIEDISNQDSGYDADLEVVWPYQYEGGGEEAEPGSKQPTNSKWTGPKRINYDDVSHSKLIDWMRSLRCDSENDTARLKKSRKRKSRPSLDSLHQRSSLRSGNPNLNRQESKKAFLMAKRPKMEYSGFEADTALDLDPINRFSDGPFISEASAHWNHEKHESSAVGSDSMDID</sequence>
<feature type="compositionally biased region" description="Basic residues" evidence="1">
    <location>
        <begin position="132"/>
        <end position="141"/>
    </location>
</feature>
<reference evidence="3" key="2">
    <citation type="journal article" date="2009" name="Genome Res.">
        <title>Comparative genomic analyses of the human fungal pathogens Coccidioides and their relatives.</title>
        <authorList>
            <person name="Sharpton T.J."/>
            <person name="Stajich J.E."/>
            <person name="Rounsley S.D."/>
            <person name="Gardner M.J."/>
            <person name="Wortman J.R."/>
            <person name="Jordar V.S."/>
            <person name="Maiti R."/>
            <person name="Kodira C.D."/>
            <person name="Neafsey D.E."/>
            <person name="Zeng Q."/>
            <person name="Hung C.-Y."/>
            <person name="McMahan C."/>
            <person name="Muszewska A."/>
            <person name="Grynberg M."/>
            <person name="Mandel M.A."/>
            <person name="Kellner E.M."/>
            <person name="Barker B.M."/>
            <person name="Galgiani J.N."/>
            <person name="Orbach M.J."/>
            <person name="Kirkland T.N."/>
            <person name="Cole G.T."/>
            <person name="Henn M.R."/>
            <person name="Birren B.W."/>
            <person name="Taylor J.W."/>
        </authorList>
    </citation>
    <scope>NUCLEOTIDE SEQUENCE [LARGE SCALE GENOMIC DNA]</scope>
    <source>
        <strain evidence="3">RMSCC 3488</strain>
    </source>
</reference>
<feature type="compositionally biased region" description="Polar residues" evidence="1">
    <location>
        <begin position="149"/>
        <end position="162"/>
    </location>
</feature>
<feature type="region of interest" description="Disordered" evidence="1">
    <location>
        <begin position="1"/>
        <end position="45"/>
    </location>
</feature>
<name>A0A0J6FJC1_COCPO</name>
<organism evidence="2 3">
    <name type="scientific">Coccidioides posadasii RMSCC 3488</name>
    <dbReference type="NCBI Taxonomy" id="454284"/>
    <lineage>
        <taxon>Eukaryota</taxon>
        <taxon>Fungi</taxon>
        <taxon>Dikarya</taxon>
        <taxon>Ascomycota</taxon>
        <taxon>Pezizomycotina</taxon>
        <taxon>Eurotiomycetes</taxon>
        <taxon>Eurotiomycetidae</taxon>
        <taxon>Onygenales</taxon>
        <taxon>Onygenaceae</taxon>
        <taxon>Coccidioides</taxon>
    </lineage>
</organism>
<dbReference type="Proteomes" id="UP000054567">
    <property type="component" value="Unassembled WGS sequence"/>
</dbReference>
<reference evidence="2 3" key="1">
    <citation type="submission" date="2007-06" db="EMBL/GenBank/DDBJ databases">
        <title>The Genome Sequence of Coccidioides posadasii RMSCC_3488.</title>
        <authorList>
            <consortium name="Coccidioides Genome Resources Consortium"/>
            <consortium name="The Broad Institute Genome Sequencing Platform"/>
            <person name="Henn M.R."/>
            <person name="Sykes S."/>
            <person name="Young S."/>
            <person name="Jaffe D."/>
            <person name="Berlin A."/>
            <person name="Alvarez P."/>
            <person name="Butler J."/>
            <person name="Gnerre S."/>
            <person name="Grabherr M."/>
            <person name="Mauceli E."/>
            <person name="Brockman W."/>
            <person name="Kodira C."/>
            <person name="Alvarado L."/>
            <person name="Zeng Q."/>
            <person name="Crawford M."/>
            <person name="Antoine C."/>
            <person name="Devon K."/>
            <person name="Galgiani J."/>
            <person name="Orsborn K."/>
            <person name="Lewis M.L."/>
            <person name="Nusbaum C."/>
            <person name="Galagan J."/>
            <person name="Birren B."/>
        </authorList>
    </citation>
    <scope>NUCLEOTIDE SEQUENCE [LARGE SCALE GENOMIC DNA]</scope>
    <source>
        <strain evidence="2 3">RMSCC 3488</strain>
    </source>
</reference>
<dbReference type="OrthoDB" id="4195278at2759"/>
<reference evidence="3" key="3">
    <citation type="journal article" date="2010" name="Genome Res.">
        <title>Population genomic sequencing of Coccidioides fungi reveals recent hybridization and transposon control.</title>
        <authorList>
            <person name="Neafsey D.E."/>
            <person name="Barker B.M."/>
            <person name="Sharpton T.J."/>
            <person name="Stajich J.E."/>
            <person name="Park D.J."/>
            <person name="Whiston E."/>
            <person name="Hung C.-Y."/>
            <person name="McMahan C."/>
            <person name="White J."/>
            <person name="Sykes S."/>
            <person name="Heiman D."/>
            <person name="Young S."/>
            <person name="Zeng Q."/>
            <person name="Abouelleil A."/>
            <person name="Aftuck L."/>
            <person name="Bessette D."/>
            <person name="Brown A."/>
            <person name="FitzGerald M."/>
            <person name="Lui A."/>
            <person name="Macdonald J.P."/>
            <person name="Priest M."/>
            <person name="Orbach M.J."/>
            <person name="Galgiani J.N."/>
            <person name="Kirkland T.N."/>
            <person name="Cole G.T."/>
            <person name="Birren B.W."/>
            <person name="Henn M.R."/>
            <person name="Taylor J.W."/>
            <person name="Rounsley S.D."/>
        </authorList>
    </citation>
    <scope>NUCLEOTIDE SEQUENCE [LARGE SCALE GENOMIC DNA]</scope>
    <source>
        <strain evidence="3">RMSCC 3488</strain>
    </source>
</reference>
<feature type="region of interest" description="Disordered" evidence="1">
    <location>
        <begin position="78"/>
        <end position="105"/>
    </location>
</feature>
<evidence type="ECO:0000313" key="3">
    <source>
        <dbReference type="Proteomes" id="UP000054567"/>
    </source>
</evidence>
<feature type="region of interest" description="Disordered" evidence="1">
    <location>
        <begin position="206"/>
        <end position="227"/>
    </location>
</feature>
<dbReference type="EMBL" id="DS268111">
    <property type="protein sequence ID" value="KMM69505.1"/>
    <property type="molecule type" value="Genomic_DNA"/>
</dbReference>
<accession>A0A0J6FJC1</accession>
<feature type="region of interest" description="Disordered" evidence="1">
    <location>
        <begin position="126"/>
        <end position="172"/>
    </location>
</feature>
<proteinExistence type="predicted"/>
<dbReference type="VEuPathDB" id="FungiDB:CPAG_05820"/>
<protein>
    <submittedName>
        <fullName evidence="2">Uncharacterized protein</fullName>
    </submittedName>
</protein>
<dbReference type="AlphaFoldDB" id="A0A0J6FJC1"/>
<evidence type="ECO:0000313" key="2">
    <source>
        <dbReference type="EMBL" id="KMM69505.1"/>
    </source>
</evidence>
<gene>
    <name evidence="2" type="ORF">CPAG_05820</name>
</gene>
<evidence type="ECO:0000256" key="1">
    <source>
        <dbReference type="SAM" id="MobiDB-lite"/>
    </source>
</evidence>